<evidence type="ECO:0000256" key="2">
    <source>
        <dbReference type="ARBA" id="ARBA00022723"/>
    </source>
</evidence>
<dbReference type="Pfam" id="PF13442">
    <property type="entry name" value="Cytochrome_CBB3"/>
    <property type="match status" value="2"/>
</dbReference>
<name>A0ABY7BDS2_9PSEU</name>
<evidence type="ECO:0000259" key="7">
    <source>
        <dbReference type="PROSITE" id="PS51007"/>
    </source>
</evidence>
<keyword evidence="6" id="KW-0472">Membrane</keyword>
<dbReference type="EMBL" id="CP113836">
    <property type="protein sequence ID" value="WAL69564.1"/>
    <property type="molecule type" value="Genomic_DNA"/>
</dbReference>
<sequence>MYLARHRGRRSRRLLAAVAVLGFLLLVPALTASGDAGTMKAAGPGLAQPAPDRGRELYQQNCASCHGPAGQGTQRGPSLVGTGPASVDFQLSTGRMPLRTEQAEPQHQDAKFGPADIQALVAYVAGFGPGGPPIPQVGPGDLRTGQEAYLANCAACHSSTGVGGPLTGGQVAPALFQATPTQIAEAVRVGPLLMPAFTQGQLPDDELNGIIAYLGYLQGKQGNPDPGGLSLGRIGPITEGAVGWGLGLLLVVLVVRRLGSRAQ</sequence>
<dbReference type="InterPro" id="IPR050597">
    <property type="entry name" value="Cytochrome_c_Oxidase_Subunit"/>
</dbReference>
<keyword evidence="6" id="KW-1133">Transmembrane helix</keyword>
<protein>
    <submittedName>
        <fullName evidence="8">C-type cytochrome</fullName>
    </submittedName>
</protein>
<evidence type="ECO:0000256" key="1">
    <source>
        <dbReference type="ARBA" id="ARBA00022617"/>
    </source>
</evidence>
<evidence type="ECO:0000256" key="5">
    <source>
        <dbReference type="SAM" id="MobiDB-lite"/>
    </source>
</evidence>
<feature type="domain" description="Cytochrome c" evidence="7">
    <location>
        <begin position="140"/>
        <end position="218"/>
    </location>
</feature>
<dbReference type="PANTHER" id="PTHR33751:SF13">
    <property type="entry name" value="CYTOCHROME BC1 COMPLEX CYTOCHROME C SUBUNIT"/>
    <property type="match status" value="1"/>
</dbReference>
<gene>
    <name evidence="8" type="ORF">ORV05_17900</name>
</gene>
<dbReference type="InterPro" id="IPR036909">
    <property type="entry name" value="Cyt_c-like_dom_sf"/>
</dbReference>
<feature type="domain" description="Cytochrome c" evidence="7">
    <location>
        <begin position="49"/>
        <end position="128"/>
    </location>
</feature>
<reference evidence="8" key="1">
    <citation type="submission" date="2022-11" db="EMBL/GenBank/DDBJ databases">
        <authorList>
            <person name="Mo P."/>
        </authorList>
    </citation>
    <scope>NUCLEOTIDE SEQUENCE</scope>
    <source>
        <strain evidence="8">HUAS 11-8</strain>
    </source>
</reference>
<feature type="region of interest" description="Disordered" evidence="5">
    <location>
        <begin position="65"/>
        <end position="86"/>
    </location>
</feature>
<keyword evidence="2 4" id="KW-0479">Metal-binding</keyword>
<evidence type="ECO:0000256" key="6">
    <source>
        <dbReference type="SAM" id="Phobius"/>
    </source>
</evidence>
<proteinExistence type="predicted"/>
<keyword evidence="9" id="KW-1185">Reference proteome</keyword>
<feature type="transmembrane region" description="Helical" evidence="6">
    <location>
        <begin position="241"/>
        <end position="259"/>
    </location>
</feature>
<evidence type="ECO:0000313" key="9">
    <source>
        <dbReference type="Proteomes" id="UP001163203"/>
    </source>
</evidence>
<dbReference type="RefSeq" id="WP_268759649.1">
    <property type="nucleotide sequence ID" value="NZ_CP113836.1"/>
</dbReference>
<evidence type="ECO:0000256" key="4">
    <source>
        <dbReference type="PROSITE-ProRule" id="PRU00433"/>
    </source>
</evidence>
<dbReference type="PROSITE" id="PS51007">
    <property type="entry name" value="CYTC"/>
    <property type="match status" value="2"/>
</dbReference>
<evidence type="ECO:0000313" key="8">
    <source>
        <dbReference type="EMBL" id="WAL69564.1"/>
    </source>
</evidence>
<evidence type="ECO:0000256" key="3">
    <source>
        <dbReference type="ARBA" id="ARBA00023004"/>
    </source>
</evidence>
<dbReference type="Gene3D" id="1.10.760.10">
    <property type="entry name" value="Cytochrome c-like domain"/>
    <property type="match status" value="2"/>
</dbReference>
<keyword evidence="3 4" id="KW-0408">Iron</keyword>
<accession>A0ABY7BDS2</accession>
<organism evidence="8 9">
    <name type="scientific">Amycolatopsis cynarae</name>
    <dbReference type="NCBI Taxonomy" id="2995223"/>
    <lineage>
        <taxon>Bacteria</taxon>
        <taxon>Bacillati</taxon>
        <taxon>Actinomycetota</taxon>
        <taxon>Actinomycetes</taxon>
        <taxon>Pseudonocardiales</taxon>
        <taxon>Pseudonocardiaceae</taxon>
        <taxon>Amycolatopsis</taxon>
    </lineage>
</organism>
<dbReference type="PANTHER" id="PTHR33751">
    <property type="entry name" value="CBB3-TYPE CYTOCHROME C OXIDASE SUBUNIT FIXP"/>
    <property type="match status" value="1"/>
</dbReference>
<keyword evidence="1 4" id="KW-0349">Heme</keyword>
<dbReference type="Proteomes" id="UP001163203">
    <property type="component" value="Chromosome"/>
</dbReference>
<dbReference type="SUPFAM" id="SSF46626">
    <property type="entry name" value="Cytochrome c"/>
    <property type="match status" value="2"/>
</dbReference>
<keyword evidence="6" id="KW-0812">Transmembrane</keyword>
<dbReference type="InterPro" id="IPR009056">
    <property type="entry name" value="Cyt_c-like_dom"/>
</dbReference>